<feature type="compositionally biased region" description="Polar residues" evidence="9">
    <location>
        <begin position="340"/>
        <end position="356"/>
    </location>
</feature>
<dbReference type="InterPro" id="IPR053806">
    <property type="entry name" value="MTHFR_C"/>
</dbReference>
<dbReference type="VEuPathDB" id="FungiDB:I302_01667"/>
<reference evidence="11" key="1">
    <citation type="submission" date="2013-07" db="EMBL/GenBank/DDBJ databases">
        <title>The Genome Sequence of Cryptococcus bestiolae CBS10118.</title>
        <authorList>
            <consortium name="The Broad Institute Genome Sequencing Platform"/>
            <person name="Cuomo C."/>
            <person name="Litvintseva A."/>
            <person name="Chen Y."/>
            <person name="Heitman J."/>
            <person name="Sun S."/>
            <person name="Springer D."/>
            <person name="Dromer F."/>
            <person name="Young S.K."/>
            <person name="Zeng Q."/>
            <person name="Gargeya S."/>
            <person name="Fitzgerald M."/>
            <person name="Abouelleil A."/>
            <person name="Alvarado L."/>
            <person name="Berlin A.M."/>
            <person name="Chapman S.B."/>
            <person name="Dewar J."/>
            <person name="Goldberg J."/>
            <person name="Griggs A."/>
            <person name="Gujja S."/>
            <person name="Hansen M."/>
            <person name="Howarth C."/>
            <person name="Imamovic A."/>
            <person name="Larimer J."/>
            <person name="McCowan C."/>
            <person name="Murphy C."/>
            <person name="Pearson M."/>
            <person name="Priest M."/>
            <person name="Roberts A."/>
            <person name="Saif S."/>
            <person name="Shea T."/>
            <person name="Sykes S."/>
            <person name="Wortman J."/>
            <person name="Nusbaum C."/>
            <person name="Birren B."/>
        </authorList>
    </citation>
    <scope>NUCLEOTIDE SEQUENCE [LARGE SCALE GENOMIC DNA]</scope>
    <source>
        <strain evidence="11">CBS 10118</strain>
    </source>
</reference>
<dbReference type="FunFam" id="3.20.20.220:FF:000002">
    <property type="entry name" value="Methylenetetrahydrofolate reductase"/>
    <property type="match status" value="1"/>
</dbReference>
<evidence type="ECO:0000256" key="7">
    <source>
        <dbReference type="ARBA" id="ARBA00023002"/>
    </source>
</evidence>
<comment type="pathway">
    <text evidence="2 8">One-carbon metabolism; tetrahydrofolate interconversion.</text>
</comment>
<dbReference type="GO" id="GO:0004489">
    <property type="term" value="F:methylenetetrahydrofolate reductase [NAD(P)H] activity"/>
    <property type="evidence" value="ECO:0007669"/>
    <property type="project" value="InterPro"/>
</dbReference>
<accession>A0A1B9GGQ3</accession>
<feature type="compositionally biased region" description="Polar residues" evidence="9">
    <location>
        <begin position="388"/>
        <end position="397"/>
    </location>
</feature>
<dbReference type="Pfam" id="PF21895">
    <property type="entry name" value="MTHFR_C"/>
    <property type="match status" value="1"/>
</dbReference>
<dbReference type="PANTHER" id="PTHR45754">
    <property type="entry name" value="METHYLENETETRAHYDROFOLATE REDUCTASE"/>
    <property type="match status" value="1"/>
</dbReference>
<keyword evidence="7" id="KW-0560">Oxidoreductase</keyword>
<dbReference type="InterPro" id="IPR029041">
    <property type="entry name" value="FAD-linked_oxidoreductase-like"/>
</dbReference>
<name>A0A1B9GGQ3_9TREE</name>
<evidence type="ECO:0000256" key="9">
    <source>
        <dbReference type="SAM" id="MobiDB-lite"/>
    </source>
</evidence>
<evidence type="ECO:0000256" key="8">
    <source>
        <dbReference type="RuleBase" id="RU004254"/>
    </source>
</evidence>
<evidence type="ECO:0000256" key="3">
    <source>
        <dbReference type="ARBA" id="ARBA00006743"/>
    </source>
</evidence>
<feature type="region of interest" description="Disordered" evidence="9">
    <location>
        <begin position="376"/>
        <end position="412"/>
    </location>
</feature>
<dbReference type="CDD" id="cd00537">
    <property type="entry name" value="MTHFR"/>
    <property type="match status" value="1"/>
</dbReference>
<dbReference type="RefSeq" id="XP_019051218.1">
    <property type="nucleotide sequence ID" value="XM_019188340.1"/>
</dbReference>
<dbReference type="OrthoDB" id="16284at2759"/>
<evidence type="ECO:0000256" key="5">
    <source>
        <dbReference type="ARBA" id="ARBA00022827"/>
    </source>
</evidence>
<keyword evidence="13" id="KW-1185">Reference proteome</keyword>
<proteinExistence type="inferred from homology"/>
<comment type="cofactor">
    <cofactor evidence="1">
        <name>FAD</name>
        <dbReference type="ChEBI" id="CHEBI:57692"/>
    </cofactor>
</comment>
<dbReference type="KEGG" id="kbi:30206066"/>
<dbReference type="SUPFAM" id="SSF51730">
    <property type="entry name" value="FAD-linked oxidoreductase"/>
    <property type="match status" value="1"/>
</dbReference>
<organism evidence="11">
    <name type="scientific">Kwoniella bestiolae CBS 10118</name>
    <dbReference type="NCBI Taxonomy" id="1296100"/>
    <lineage>
        <taxon>Eukaryota</taxon>
        <taxon>Fungi</taxon>
        <taxon>Dikarya</taxon>
        <taxon>Basidiomycota</taxon>
        <taxon>Agaricomycotina</taxon>
        <taxon>Tremellomycetes</taxon>
        <taxon>Tremellales</taxon>
        <taxon>Cryptococcaceae</taxon>
        <taxon>Kwoniella</taxon>
    </lineage>
</organism>
<dbReference type="Pfam" id="PF02219">
    <property type="entry name" value="MTHFR"/>
    <property type="match status" value="1"/>
</dbReference>
<dbReference type="PANTHER" id="PTHR45754:SF1">
    <property type="entry name" value="METHYLENETETRAHYDROFOLATE REDUCTASE 1"/>
    <property type="match status" value="1"/>
</dbReference>
<dbReference type="GO" id="GO:0071949">
    <property type="term" value="F:FAD binding"/>
    <property type="evidence" value="ECO:0007669"/>
    <property type="project" value="TreeGrafter"/>
</dbReference>
<dbReference type="GeneID" id="30206066"/>
<dbReference type="AlphaFoldDB" id="A0A1B9GGQ3"/>
<keyword evidence="5" id="KW-0274">FAD</keyword>
<dbReference type="Proteomes" id="UP000092730">
    <property type="component" value="Chromosome 1"/>
</dbReference>
<reference evidence="11" key="3">
    <citation type="submission" date="2014-01" db="EMBL/GenBank/DDBJ databases">
        <title>Evolution of pathogenesis and genome organization in the Tremellales.</title>
        <authorList>
            <person name="Cuomo C."/>
            <person name="Litvintseva A."/>
            <person name="Heitman J."/>
            <person name="Chen Y."/>
            <person name="Sun S."/>
            <person name="Springer D."/>
            <person name="Dromer F."/>
            <person name="Young S."/>
            <person name="Zeng Q."/>
            <person name="Chapman S."/>
            <person name="Gujja S."/>
            <person name="Saif S."/>
            <person name="Birren B."/>
        </authorList>
    </citation>
    <scope>NUCLEOTIDE SEQUENCE</scope>
    <source>
        <strain evidence="11">CBS 10118</strain>
    </source>
</reference>
<evidence type="ECO:0000256" key="4">
    <source>
        <dbReference type="ARBA" id="ARBA00022630"/>
    </source>
</evidence>
<dbReference type="GO" id="GO:0035999">
    <property type="term" value="P:tetrahydrofolate interconversion"/>
    <property type="evidence" value="ECO:0007669"/>
    <property type="project" value="UniProtKB-UniPathway"/>
</dbReference>
<gene>
    <name evidence="11" type="ORF">I302_01667</name>
    <name evidence="12" type="ORF">I302_102971</name>
</gene>
<evidence type="ECO:0000313" key="12">
    <source>
        <dbReference type="EMBL" id="WVW80980.1"/>
    </source>
</evidence>
<reference evidence="12" key="4">
    <citation type="submission" date="2024-02" db="EMBL/GenBank/DDBJ databases">
        <title>Comparative genomics of Cryptococcus and Kwoniella reveals pathogenesis evolution and contrasting modes of karyotype evolution via chromosome fusion or intercentromeric recombination.</title>
        <authorList>
            <person name="Coelho M.A."/>
            <person name="David-Palma M."/>
            <person name="Shea T."/>
            <person name="Bowers K."/>
            <person name="McGinley-Smith S."/>
            <person name="Mohammad A.W."/>
            <person name="Gnirke A."/>
            <person name="Yurkov A.M."/>
            <person name="Nowrousian M."/>
            <person name="Sun S."/>
            <person name="Cuomo C.A."/>
            <person name="Heitman J."/>
        </authorList>
    </citation>
    <scope>NUCLEOTIDE SEQUENCE</scope>
    <source>
        <strain evidence="12">CBS 10118</strain>
    </source>
</reference>
<feature type="domain" description="MTHFR SAM-binding regulatory" evidence="10">
    <location>
        <begin position="398"/>
        <end position="648"/>
    </location>
</feature>
<dbReference type="Gene3D" id="3.20.20.220">
    <property type="match status" value="1"/>
</dbReference>
<dbReference type="NCBIfam" id="TIGR00677">
    <property type="entry name" value="fadh2_euk"/>
    <property type="match status" value="1"/>
</dbReference>
<dbReference type="UniPathway" id="UPA00193"/>
<dbReference type="EMBL" id="KI894018">
    <property type="protein sequence ID" value="OCF30148.1"/>
    <property type="molecule type" value="Genomic_DNA"/>
</dbReference>
<protein>
    <submittedName>
        <fullName evidence="11">Methylenetetrahydrofolate reductase</fullName>
    </submittedName>
</protein>
<dbReference type="InterPro" id="IPR004621">
    <property type="entry name" value="Fadh2_euk"/>
</dbReference>
<sequence>MPKLNSLLAGRIAPFHTFEFFPPRTEAGLVNLLDRIQRLASAPLPSPLAVSVTWGAGGSTADKSLELAEHITKLGLEVILHLTCTNMPKDKVDQALEKCKSLNIRNILALRGDAPRSEEYATEPNPQPDYFQHADDLVRYIRNNYDDFFCIGVAGYPTPHPDSESPESDLEYLKVKCDAGADFIVTQLFYDVQGFLDWVKVCREKGITQPIIPGIMPIQNFSSFRRLVNLTKCPVPESISSDLLPISSDDSSVKKYGAELATKMVSQILESGLVPGIHFCTLNLEKSVRTILENLNWTSTSSASLAVNGNSNIERSPIIRHNRLIEDDQPLTNGAIAINGHSTSNQNNRSQITGLSVSPSEASQIAQWGLQHHSLPPVPKKAAIQGGAPSNSGQGQEDSWDEYPNGRFTDVRSPAYGEIDGWGSGLKITAAQALKEWGTPTTLHELSSFFTSYLKSSPQTPTTPFCDLPLSPESLTILPHLLELNSEKMNCWTVGSQPAVDAVNSEDPVHGWGPRGGYVFQKSFVEFFVKPEEVGKLREKVEKRGGGRISFYAGNKKGDFETNTEEDSVNAVTWGVFPGQEIVQSTIIETESFLAWKEEAFDIWTEWSLLYPRLSPARKLLEGIASEWWLVSLIHHDYKDKEGLWRFLLEQ</sequence>
<keyword evidence="6" id="KW-0521">NADP</keyword>
<evidence type="ECO:0000259" key="10">
    <source>
        <dbReference type="Pfam" id="PF21895"/>
    </source>
</evidence>
<evidence type="ECO:0000256" key="2">
    <source>
        <dbReference type="ARBA" id="ARBA00004777"/>
    </source>
</evidence>
<dbReference type="GO" id="GO:0009086">
    <property type="term" value="P:methionine biosynthetic process"/>
    <property type="evidence" value="ECO:0007669"/>
    <property type="project" value="TreeGrafter"/>
</dbReference>
<dbReference type="GO" id="GO:0005829">
    <property type="term" value="C:cytosol"/>
    <property type="evidence" value="ECO:0007669"/>
    <property type="project" value="TreeGrafter"/>
</dbReference>
<dbReference type="STRING" id="1296100.A0A1B9GGQ3"/>
<evidence type="ECO:0000313" key="13">
    <source>
        <dbReference type="Proteomes" id="UP000092730"/>
    </source>
</evidence>
<feature type="region of interest" description="Disordered" evidence="9">
    <location>
        <begin position="335"/>
        <end position="356"/>
    </location>
</feature>
<evidence type="ECO:0000256" key="1">
    <source>
        <dbReference type="ARBA" id="ARBA00001974"/>
    </source>
</evidence>
<dbReference type="EMBL" id="CP144541">
    <property type="protein sequence ID" value="WVW80980.1"/>
    <property type="molecule type" value="Genomic_DNA"/>
</dbReference>
<keyword evidence="4" id="KW-0285">Flavoprotein</keyword>
<evidence type="ECO:0000313" key="11">
    <source>
        <dbReference type="EMBL" id="OCF30148.1"/>
    </source>
</evidence>
<dbReference type="InterPro" id="IPR003171">
    <property type="entry name" value="Mehydrof_redctse-like"/>
</dbReference>
<comment type="similarity">
    <text evidence="3">Belongs to the methylenetetrahydrofolate reductase family.</text>
</comment>
<evidence type="ECO:0000256" key="6">
    <source>
        <dbReference type="ARBA" id="ARBA00022857"/>
    </source>
</evidence>
<reference evidence="12" key="2">
    <citation type="submission" date="2013-07" db="EMBL/GenBank/DDBJ databases">
        <authorList>
            <consortium name="The Broad Institute Genome Sequencing Platform"/>
            <person name="Cuomo C."/>
            <person name="Litvintseva A."/>
            <person name="Chen Y."/>
            <person name="Heitman J."/>
            <person name="Sun S."/>
            <person name="Springer D."/>
            <person name="Dromer F."/>
            <person name="Young S.K."/>
            <person name="Zeng Q."/>
            <person name="Gargeya S."/>
            <person name="Fitzgerald M."/>
            <person name="Abouelleil A."/>
            <person name="Alvarado L."/>
            <person name="Berlin A.M."/>
            <person name="Chapman S.B."/>
            <person name="Dewar J."/>
            <person name="Goldberg J."/>
            <person name="Griggs A."/>
            <person name="Gujja S."/>
            <person name="Hansen M."/>
            <person name="Howarth C."/>
            <person name="Imamovic A."/>
            <person name="Larimer J."/>
            <person name="McCowan C."/>
            <person name="Murphy C."/>
            <person name="Pearson M."/>
            <person name="Priest M."/>
            <person name="Roberts A."/>
            <person name="Saif S."/>
            <person name="Shea T."/>
            <person name="Sykes S."/>
            <person name="Wortman J."/>
            <person name="Nusbaum C."/>
            <person name="Birren B."/>
        </authorList>
    </citation>
    <scope>NUCLEOTIDE SEQUENCE</scope>
    <source>
        <strain evidence="12">CBS 10118</strain>
    </source>
</reference>